<name>A0ABR8HKM5_NOSPU</name>
<sequence>MNAPYQIGKTISSNDSTDVGLRAIPSNNLNLSNKYSTKLSSSQEKISKLKAVLYNHYSKASGDTIRIEKREILEIIKEFSQVDELIYQVLQEIDND</sequence>
<dbReference type="EMBL" id="JACJTC010000040">
    <property type="protein sequence ID" value="MBD2616142.1"/>
    <property type="molecule type" value="Genomic_DNA"/>
</dbReference>
<evidence type="ECO:0000313" key="2">
    <source>
        <dbReference type="Proteomes" id="UP000606396"/>
    </source>
</evidence>
<protein>
    <submittedName>
        <fullName evidence="1">Uncharacterized protein</fullName>
    </submittedName>
</protein>
<dbReference type="RefSeq" id="WP_190952600.1">
    <property type="nucleotide sequence ID" value="NZ_JACJTC010000040.1"/>
</dbReference>
<keyword evidence="2" id="KW-1185">Reference proteome</keyword>
<evidence type="ECO:0000313" key="1">
    <source>
        <dbReference type="EMBL" id="MBD2616142.1"/>
    </source>
</evidence>
<dbReference type="Proteomes" id="UP000606396">
    <property type="component" value="Unassembled WGS sequence"/>
</dbReference>
<gene>
    <name evidence="1" type="ORF">H6G94_33695</name>
</gene>
<accession>A0ABR8HKM5</accession>
<comment type="caution">
    <text evidence="1">The sequence shown here is derived from an EMBL/GenBank/DDBJ whole genome shotgun (WGS) entry which is preliminary data.</text>
</comment>
<proteinExistence type="predicted"/>
<reference evidence="1 2" key="1">
    <citation type="journal article" date="2020" name="ISME J.">
        <title>Comparative genomics reveals insights into cyanobacterial evolution and habitat adaptation.</title>
        <authorList>
            <person name="Chen M.Y."/>
            <person name="Teng W.K."/>
            <person name="Zhao L."/>
            <person name="Hu C.X."/>
            <person name="Zhou Y.K."/>
            <person name="Han B.P."/>
            <person name="Song L.R."/>
            <person name="Shu W.S."/>
        </authorList>
    </citation>
    <scope>NUCLEOTIDE SEQUENCE [LARGE SCALE GENOMIC DNA]</scope>
    <source>
        <strain evidence="1 2">FACHB-252</strain>
    </source>
</reference>
<organism evidence="1 2">
    <name type="scientific">Nostoc punctiforme FACHB-252</name>
    <dbReference type="NCBI Taxonomy" id="1357509"/>
    <lineage>
        <taxon>Bacteria</taxon>
        <taxon>Bacillati</taxon>
        <taxon>Cyanobacteriota</taxon>
        <taxon>Cyanophyceae</taxon>
        <taxon>Nostocales</taxon>
        <taxon>Nostocaceae</taxon>
        <taxon>Nostoc</taxon>
    </lineage>
</organism>